<feature type="compositionally biased region" description="Basic and acidic residues" evidence="1">
    <location>
        <begin position="95"/>
        <end position="105"/>
    </location>
</feature>
<feature type="non-terminal residue" evidence="2">
    <location>
        <position position="133"/>
    </location>
</feature>
<evidence type="ECO:0000256" key="1">
    <source>
        <dbReference type="SAM" id="MobiDB-lite"/>
    </source>
</evidence>
<name>A0A3B0X649_9ZZZZ</name>
<feature type="region of interest" description="Disordered" evidence="1">
    <location>
        <begin position="68"/>
        <end position="133"/>
    </location>
</feature>
<reference evidence="2" key="1">
    <citation type="submission" date="2018-06" db="EMBL/GenBank/DDBJ databases">
        <authorList>
            <person name="Zhirakovskaya E."/>
        </authorList>
    </citation>
    <scope>NUCLEOTIDE SEQUENCE</scope>
</reference>
<dbReference type="EMBL" id="UOFH01000044">
    <property type="protein sequence ID" value="VAW58922.1"/>
    <property type="molecule type" value="Genomic_DNA"/>
</dbReference>
<proteinExistence type="predicted"/>
<evidence type="ECO:0000313" key="2">
    <source>
        <dbReference type="EMBL" id="VAW58922.1"/>
    </source>
</evidence>
<protein>
    <submittedName>
        <fullName evidence="2">Uncharacterized protein</fullName>
    </submittedName>
</protein>
<dbReference type="AlphaFoldDB" id="A0A3B0X649"/>
<accession>A0A3B0X649</accession>
<sequence length="133" mass="15193">MKVQEILNENNSENFADYRDKVEEILGYELAPAADGTNDKVATPHPQLKPVRIAFLKGLRPDEAAEMVETGEEPDRFQNELSDEDLAGMGEVEFGDDRGEDKYEIDPNDDFTDPRDEYTDYSMRQGERGFPDR</sequence>
<gene>
    <name evidence="2" type="ORF">MNBD_GAMMA08-1554</name>
</gene>
<organism evidence="2">
    <name type="scientific">hydrothermal vent metagenome</name>
    <dbReference type="NCBI Taxonomy" id="652676"/>
    <lineage>
        <taxon>unclassified sequences</taxon>
        <taxon>metagenomes</taxon>
        <taxon>ecological metagenomes</taxon>
    </lineage>
</organism>